<reference evidence="2 3" key="1">
    <citation type="submission" date="2019-01" db="EMBL/GenBank/DDBJ databases">
        <authorList>
            <person name="Chen W.-M."/>
        </authorList>
    </citation>
    <scope>NUCLEOTIDE SEQUENCE [LARGE SCALE GENOMIC DNA]</scope>
    <source>
        <strain evidence="2 3">CCP-7</strain>
    </source>
</reference>
<evidence type="ECO:0000313" key="2">
    <source>
        <dbReference type="EMBL" id="RVT94681.1"/>
    </source>
</evidence>
<feature type="transmembrane region" description="Helical" evidence="1">
    <location>
        <begin position="170"/>
        <end position="189"/>
    </location>
</feature>
<feature type="transmembrane region" description="Helical" evidence="1">
    <location>
        <begin position="61"/>
        <end position="80"/>
    </location>
</feature>
<feature type="transmembrane region" description="Helical" evidence="1">
    <location>
        <begin position="107"/>
        <end position="132"/>
    </location>
</feature>
<accession>A0A437MAL7</accession>
<sequence length="190" mass="19819">MADSLLYAGAAAAIGGVALLRYAWSLPKRSRMFNAIGWSLWALAIALGWTSAGMWGVSVEVLVGMIVAIAIMAQAAWTSPPSKAKASNRRVKMLPEAGEPLGLGRRILTFLIVIGLGMFAAAGFAICARWIAALAGAGEADANVIGLFVMPLAWTFLAFFMMMAGRRRQLALVAIGLVSALPAAIQGGAL</sequence>
<name>A0A437MAL7_9SPHN</name>
<dbReference type="AlphaFoldDB" id="A0A437MAL7"/>
<keyword evidence="1" id="KW-0472">Membrane</keyword>
<feature type="transmembrane region" description="Helical" evidence="1">
    <location>
        <begin position="6"/>
        <end position="24"/>
    </location>
</feature>
<keyword evidence="1" id="KW-1133">Transmembrane helix</keyword>
<gene>
    <name evidence="2" type="ORF">EOD43_12865</name>
</gene>
<dbReference type="EMBL" id="SACN01000001">
    <property type="protein sequence ID" value="RVT94681.1"/>
    <property type="molecule type" value="Genomic_DNA"/>
</dbReference>
<organism evidence="2 3">
    <name type="scientific">Sphingomonas crocodyli</name>
    <dbReference type="NCBI Taxonomy" id="1979270"/>
    <lineage>
        <taxon>Bacteria</taxon>
        <taxon>Pseudomonadati</taxon>
        <taxon>Pseudomonadota</taxon>
        <taxon>Alphaproteobacteria</taxon>
        <taxon>Sphingomonadales</taxon>
        <taxon>Sphingomonadaceae</taxon>
        <taxon>Sphingomonas</taxon>
    </lineage>
</organism>
<feature type="transmembrane region" description="Helical" evidence="1">
    <location>
        <begin position="144"/>
        <end position="163"/>
    </location>
</feature>
<evidence type="ECO:0000313" key="3">
    <source>
        <dbReference type="Proteomes" id="UP000282971"/>
    </source>
</evidence>
<dbReference type="RefSeq" id="WP_127744256.1">
    <property type="nucleotide sequence ID" value="NZ_SACN01000001.1"/>
</dbReference>
<keyword evidence="3" id="KW-1185">Reference proteome</keyword>
<comment type="caution">
    <text evidence="2">The sequence shown here is derived from an EMBL/GenBank/DDBJ whole genome shotgun (WGS) entry which is preliminary data.</text>
</comment>
<feature type="transmembrane region" description="Helical" evidence="1">
    <location>
        <begin position="36"/>
        <end position="55"/>
    </location>
</feature>
<evidence type="ECO:0000256" key="1">
    <source>
        <dbReference type="SAM" id="Phobius"/>
    </source>
</evidence>
<protein>
    <submittedName>
        <fullName evidence="2">Uncharacterized protein</fullName>
    </submittedName>
</protein>
<dbReference type="OrthoDB" id="7573860at2"/>
<keyword evidence="1" id="KW-0812">Transmembrane</keyword>
<dbReference type="Proteomes" id="UP000282971">
    <property type="component" value="Unassembled WGS sequence"/>
</dbReference>
<proteinExistence type="predicted"/>